<dbReference type="EMBL" id="MWDQ01000036">
    <property type="protein sequence ID" value="OQB74563.1"/>
    <property type="molecule type" value="Genomic_DNA"/>
</dbReference>
<evidence type="ECO:0000259" key="1">
    <source>
        <dbReference type="Pfam" id="PF04909"/>
    </source>
</evidence>
<name>A0A1V6CCC9_UNCT6</name>
<accession>A0A1V6CCC9</accession>
<protein>
    <submittedName>
        <fullName evidence="2">Amidohydrolase</fullName>
    </submittedName>
</protein>
<sequence length="252" mass="29134">MKLDFFDVNTFIGRPMNGIFKPAKTGTDLVSEIRSQNISKAITWHILQYECSPEKGNRTLVEEISGHPELYGCWTILPPQTGEIITKDFFRKMKENKIVALNVFPEWHRFILNRISFGEFLDELIERKIPLLLTMDRACLSWELLYGLMKEFPELTCILCDIGIWGVDRFTWPLLEKFPNFYLETSLLSLEEGGLEATVKRFGAERIVFGTGFPVRYPKAAILQLAYADISDEDKEKIASENLEKILQEEKL</sequence>
<reference evidence="2" key="1">
    <citation type="submission" date="2017-02" db="EMBL/GenBank/DDBJ databases">
        <title>Delving into the versatile metabolic prowess of the omnipresent phylum Bacteroidetes.</title>
        <authorList>
            <person name="Nobu M.K."/>
            <person name="Mei R."/>
            <person name="Narihiro T."/>
            <person name="Kuroda K."/>
            <person name="Liu W.-T."/>
        </authorList>
    </citation>
    <scope>NUCLEOTIDE SEQUENCE</scope>
    <source>
        <strain evidence="2">ADurb.Bin131</strain>
    </source>
</reference>
<dbReference type="Gene3D" id="3.20.20.140">
    <property type="entry name" value="Metal-dependent hydrolases"/>
    <property type="match status" value="1"/>
</dbReference>
<comment type="caution">
    <text evidence="2">The sequence shown here is derived from an EMBL/GenBank/DDBJ whole genome shotgun (WGS) entry which is preliminary data.</text>
</comment>
<feature type="domain" description="Amidohydrolase-related" evidence="1">
    <location>
        <begin position="56"/>
        <end position="246"/>
    </location>
</feature>
<dbReference type="Pfam" id="PF04909">
    <property type="entry name" value="Amidohydro_2"/>
    <property type="match status" value="1"/>
</dbReference>
<proteinExistence type="predicted"/>
<dbReference type="InterPro" id="IPR032466">
    <property type="entry name" value="Metal_Hydrolase"/>
</dbReference>
<dbReference type="AlphaFoldDB" id="A0A1V6CCC9"/>
<dbReference type="Proteomes" id="UP000485562">
    <property type="component" value="Unassembled WGS sequence"/>
</dbReference>
<dbReference type="InterPro" id="IPR006680">
    <property type="entry name" value="Amidohydro-rel"/>
</dbReference>
<dbReference type="SUPFAM" id="SSF51556">
    <property type="entry name" value="Metallo-dependent hydrolases"/>
    <property type="match status" value="1"/>
</dbReference>
<dbReference type="GO" id="GO:0016787">
    <property type="term" value="F:hydrolase activity"/>
    <property type="evidence" value="ECO:0007669"/>
    <property type="project" value="InterPro"/>
</dbReference>
<evidence type="ECO:0000313" key="2">
    <source>
        <dbReference type="EMBL" id="OQB74563.1"/>
    </source>
</evidence>
<gene>
    <name evidence="2" type="ORF">BWX89_00467</name>
</gene>
<organism evidence="2">
    <name type="scientific">candidate division TA06 bacterium ADurb.Bin131</name>
    <dbReference type="NCBI Taxonomy" id="1852827"/>
    <lineage>
        <taxon>Bacteria</taxon>
        <taxon>Bacteria division TA06</taxon>
    </lineage>
</organism>